<feature type="domain" description="Ribosome biogenesis protein BMS1/TSR1 C-terminal" evidence="1">
    <location>
        <begin position="1"/>
        <end position="25"/>
    </location>
</feature>
<dbReference type="STRING" id="27835.A0A0N4XTP2"/>
<reference evidence="2 3" key="2">
    <citation type="submission" date="2018-11" db="EMBL/GenBank/DDBJ databases">
        <authorList>
            <consortium name="Pathogen Informatics"/>
        </authorList>
    </citation>
    <scope>NUCLEOTIDE SEQUENCE [LARGE SCALE GENOMIC DNA]</scope>
</reference>
<dbReference type="InterPro" id="IPR007034">
    <property type="entry name" value="BMS1_TSR1_C"/>
</dbReference>
<dbReference type="Proteomes" id="UP000271162">
    <property type="component" value="Unassembled WGS sequence"/>
</dbReference>
<organism evidence="4">
    <name type="scientific">Nippostrongylus brasiliensis</name>
    <name type="common">Rat hookworm</name>
    <dbReference type="NCBI Taxonomy" id="27835"/>
    <lineage>
        <taxon>Eukaryota</taxon>
        <taxon>Metazoa</taxon>
        <taxon>Ecdysozoa</taxon>
        <taxon>Nematoda</taxon>
        <taxon>Chromadorea</taxon>
        <taxon>Rhabditida</taxon>
        <taxon>Rhabditina</taxon>
        <taxon>Rhabditomorpha</taxon>
        <taxon>Strongyloidea</taxon>
        <taxon>Heligmosomidae</taxon>
        <taxon>Nippostrongylus</taxon>
    </lineage>
</organism>
<dbReference type="WBParaSite" id="NBR_0000599401-mRNA-1">
    <property type="protein sequence ID" value="NBR_0000599401-mRNA-1"/>
    <property type="gene ID" value="NBR_0000599401"/>
</dbReference>
<protein>
    <submittedName>
        <fullName evidence="4">Pre-rRNA-processing protein TSR1 homolog (inferred by orthology to a C. elegans protein)</fullName>
    </submittedName>
</protein>
<evidence type="ECO:0000313" key="3">
    <source>
        <dbReference type="Proteomes" id="UP000271162"/>
    </source>
</evidence>
<accession>A0A0N4XTP2</accession>
<dbReference type="Pfam" id="PF04950">
    <property type="entry name" value="RIBIOP_C"/>
    <property type="match status" value="1"/>
</dbReference>
<evidence type="ECO:0000259" key="1">
    <source>
        <dbReference type="Pfam" id="PF04950"/>
    </source>
</evidence>
<proteinExistence type="predicted"/>
<dbReference type="EMBL" id="UYSL01019770">
    <property type="protein sequence ID" value="VDL69584.1"/>
    <property type="molecule type" value="Genomic_DNA"/>
</dbReference>
<name>A0A0N4XTP2_NIPBR</name>
<reference evidence="4" key="1">
    <citation type="submission" date="2017-02" db="UniProtKB">
        <authorList>
            <consortium name="WormBaseParasite"/>
        </authorList>
    </citation>
    <scope>IDENTIFICATION</scope>
</reference>
<evidence type="ECO:0000313" key="2">
    <source>
        <dbReference type="EMBL" id="VDL69584.1"/>
    </source>
</evidence>
<sequence>MKCRFDQQLNAADSVMMSLYKRVFPKWTYNPRVGRSAAVTNAVQETEAMDE</sequence>
<gene>
    <name evidence="2" type="ORF">NBR_LOCUS5995</name>
</gene>
<keyword evidence="3" id="KW-1185">Reference proteome</keyword>
<evidence type="ECO:0000313" key="4">
    <source>
        <dbReference type="WBParaSite" id="NBR_0000599401-mRNA-1"/>
    </source>
</evidence>
<dbReference type="AlphaFoldDB" id="A0A0N4XTP2"/>